<proteinExistence type="predicted"/>
<dbReference type="RefSeq" id="WP_106147437.1">
    <property type="nucleotide sequence ID" value="NZ_PVYX01000002.1"/>
</dbReference>
<dbReference type="EMBL" id="PVYX01000002">
    <property type="protein sequence ID" value="PRX55525.1"/>
    <property type="molecule type" value="Genomic_DNA"/>
</dbReference>
<dbReference type="Pfam" id="PF19515">
    <property type="entry name" value="DUF6048"/>
    <property type="match status" value="1"/>
</dbReference>
<evidence type="ECO:0000313" key="1">
    <source>
        <dbReference type="EMBL" id="PRX55525.1"/>
    </source>
</evidence>
<keyword evidence="2" id="KW-1185">Reference proteome</keyword>
<sequence length="257" mass="29072">MLRYFTSIFLILLLSTHGYSQEGGDPGVKDSVEYKQKYGLRVGVDLSRLVRSFADENYTGLELVGDYRLTEKLHIAGELGNEDFTQTEDLGGTLLYNYTTSGSYIKLGVDWNTYQNWYGMSNLITIGGRYSFATFSQTLNEYQVFNGNRFFTPDNFLPGAGETPEEFSGLNASWLELVFGVKAELFANIYLGISIRLGYLVTNTEADRFPNLWIPGFNKVTDRSSFGVGYNYSISYFIPLYKKSKKKRDPAISSPEQ</sequence>
<dbReference type="AlphaFoldDB" id="A0A2T0MDH6"/>
<dbReference type="Proteomes" id="UP000237640">
    <property type="component" value="Unassembled WGS sequence"/>
</dbReference>
<gene>
    <name evidence="1" type="ORF">CLV81_3938</name>
</gene>
<dbReference type="InterPro" id="IPR046111">
    <property type="entry name" value="DUF6048"/>
</dbReference>
<accession>A0A2T0MDH6</accession>
<evidence type="ECO:0008006" key="3">
    <source>
        <dbReference type="Google" id="ProtNLM"/>
    </source>
</evidence>
<reference evidence="1 2" key="1">
    <citation type="submission" date="2018-03" db="EMBL/GenBank/DDBJ databases">
        <title>Genomic Encyclopedia of Archaeal and Bacterial Type Strains, Phase II (KMG-II): from individual species to whole genera.</title>
        <authorList>
            <person name="Goeker M."/>
        </authorList>
    </citation>
    <scope>NUCLEOTIDE SEQUENCE [LARGE SCALE GENOMIC DNA]</scope>
    <source>
        <strain evidence="1 2">DSM 25027</strain>
    </source>
</reference>
<comment type="caution">
    <text evidence="1">The sequence shown here is derived from an EMBL/GenBank/DDBJ whole genome shotgun (WGS) entry which is preliminary data.</text>
</comment>
<evidence type="ECO:0000313" key="2">
    <source>
        <dbReference type="Proteomes" id="UP000237640"/>
    </source>
</evidence>
<dbReference type="OrthoDB" id="1199048at2"/>
<name>A0A2T0MDH6_9FLAO</name>
<protein>
    <recommendedName>
        <fullName evidence="3">Outer membrane protein with beta-barrel domain</fullName>
    </recommendedName>
</protein>
<organism evidence="1 2">
    <name type="scientific">Flagellimonas meridianipacifica</name>
    <dbReference type="NCBI Taxonomy" id="1080225"/>
    <lineage>
        <taxon>Bacteria</taxon>
        <taxon>Pseudomonadati</taxon>
        <taxon>Bacteroidota</taxon>
        <taxon>Flavobacteriia</taxon>
        <taxon>Flavobacteriales</taxon>
        <taxon>Flavobacteriaceae</taxon>
        <taxon>Flagellimonas</taxon>
    </lineage>
</organism>